<sequence>MCPIIVHDSFLHFKNKGPYLFISKPIPCECTPYFKKTHQDPRTSLLKKPSSSVTKKMFPCFLVFTTLLCSQSAL</sequence>
<dbReference type="Proteomes" id="UP000032141">
    <property type="component" value="Chromosome C6"/>
</dbReference>
<protein>
    <submittedName>
        <fullName evidence="1">Uncharacterized protein</fullName>
    </submittedName>
</protein>
<dbReference type="AlphaFoldDB" id="A0A0D3CR96"/>
<reference evidence="1" key="2">
    <citation type="submission" date="2015-03" db="UniProtKB">
        <authorList>
            <consortium name="EnsemblPlants"/>
        </authorList>
    </citation>
    <scope>IDENTIFICATION</scope>
</reference>
<reference evidence="1 2" key="1">
    <citation type="journal article" date="2014" name="Genome Biol.">
        <title>Transcriptome and methylome profiling reveals relics of genome dominance in the mesopolyploid Brassica oleracea.</title>
        <authorList>
            <person name="Parkin I.A."/>
            <person name="Koh C."/>
            <person name="Tang H."/>
            <person name="Robinson S.J."/>
            <person name="Kagale S."/>
            <person name="Clarke W.E."/>
            <person name="Town C.D."/>
            <person name="Nixon J."/>
            <person name="Krishnakumar V."/>
            <person name="Bidwell S.L."/>
            <person name="Denoeud F."/>
            <person name="Belcram H."/>
            <person name="Links M.G."/>
            <person name="Just J."/>
            <person name="Clarke C."/>
            <person name="Bender T."/>
            <person name="Huebert T."/>
            <person name="Mason A.S."/>
            <person name="Pires J.C."/>
            <person name="Barker G."/>
            <person name="Moore J."/>
            <person name="Walley P.G."/>
            <person name="Manoli S."/>
            <person name="Batley J."/>
            <person name="Edwards D."/>
            <person name="Nelson M.N."/>
            <person name="Wang X."/>
            <person name="Paterson A.H."/>
            <person name="King G."/>
            <person name="Bancroft I."/>
            <person name="Chalhoub B."/>
            <person name="Sharpe A.G."/>
        </authorList>
    </citation>
    <scope>NUCLEOTIDE SEQUENCE</scope>
    <source>
        <strain evidence="1 2">cv. TO1000</strain>
    </source>
</reference>
<organism evidence="1 2">
    <name type="scientific">Brassica oleracea var. oleracea</name>
    <dbReference type="NCBI Taxonomy" id="109376"/>
    <lineage>
        <taxon>Eukaryota</taxon>
        <taxon>Viridiplantae</taxon>
        <taxon>Streptophyta</taxon>
        <taxon>Embryophyta</taxon>
        <taxon>Tracheophyta</taxon>
        <taxon>Spermatophyta</taxon>
        <taxon>Magnoliopsida</taxon>
        <taxon>eudicotyledons</taxon>
        <taxon>Gunneridae</taxon>
        <taxon>Pentapetalae</taxon>
        <taxon>rosids</taxon>
        <taxon>malvids</taxon>
        <taxon>Brassicales</taxon>
        <taxon>Brassicaceae</taxon>
        <taxon>Brassiceae</taxon>
        <taxon>Brassica</taxon>
    </lineage>
</organism>
<evidence type="ECO:0000313" key="1">
    <source>
        <dbReference type="EnsemblPlants" id="Bo6g039380.1"/>
    </source>
</evidence>
<keyword evidence="2" id="KW-1185">Reference proteome</keyword>
<proteinExistence type="predicted"/>
<dbReference type="EnsemblPlants" id="Bo6g039380.1">
    <property type="protein sequence ID" value="Bo6g039380.1"/>
    <property type="gene ID" value="Bo6g039380"/>
</dbReference>
<accession>A0A0D3CR96</accession>
<name>A0A0D3CR96_BRAOL</name>
<evidence type="ECO:0000313" key="2">
    <source>
        <dbReference type="Proteomes" id="UP000032141"/>
    </source>
</evidence>
<dbReference type="HOGENOM" id="CLU_2691210_0_0_1"/>
<dbReference type="Gramene" id="Bo6g039380.1">
    <property type="protein sequence ID" value="Bo6g039380.1"/>
    <property type="gene ID" value="Bo6g039380"/>
</dbReference>